<organism evidence="1">
    <name type="scientific">Gordonia amarae</name>
    <dbReference type="NCBI Taxonomy" id="36821"/>
    <lineage>
        <taxon>Bacteria</taxon>
        <taxon>Bacillati</taxon>
        <taxon>Actinomycetota</taxon>
        <taxon>Actinomycetes</taxon>
        <taxon>Mycobacteriales</taxon>
        <taxon>Gordoniaceae</taxon>
        <taxon>Gordonia</taxon>
    </lineage>
</organism>
<dbReference type="RefSeq" id="WP_005186389.1">
    <property type="nucleotide sequence ID" value="NZ_CP045804.1"/>
</dbReference>
<proteinExistence type="predicted"/>
<dbReference type="EMBL" id="CP045810">
    <property type="protein sequence ID" value="QHN38872.1"/>
    <property type="molecule type" value="Genomic_DNA"/>
</dbReference>
<dbReference type="AlphaFoldDB" id="A0A857KW26"/>
<name>A0A857KW26_9ACTN</name>
<protein>
    <submittedName>
        <fullName evidence="1">Uncharacterized protein</fullName>
    </submittedName>
</protein>
<gene>
    <name evidence="1" type="ORF">GII30_06505</name>
</gene>
<evidence type="ECO:0000313" key="1">
    <source>
        <dbReference type="EMBL" id="QHN38872.1"/>
    </source>
</evidence>
<accession>A0A857KW26</accession>
<reference evidence="1" key="1">
    <citation type="journal article" date="2021" name="Nat. Microbiol.">
        <title>Cocultivation of an ultrasmall environmental parasitic bacterium with lytic ability against bacteria associated with wastewater foams.</title>
        <authorList>
            <person name="Batinovic S."/>
            <person name="Rose J.J.A."/>
            <person name="Ratcliffe J."/>
            <person name="Seviour R.J."/>
            <person name="Petrovski S."/>
        </authorList>
    </citation>
    <scope>NUCLEOTIDE SEQUENCE</scope>
    <source>
        <strain evidence="1">CON44</strain>
    </source>
</reference>
<sequence>MSTGQHHTGSGSDIRRAVRHGIITVVFALACFAVAALSQNPLHEAMIAAAPAVMFIGAFSALWVTFRTWRAGGRWQVWQGASWFLLAASVMMLMATAPVLLD</sequence>